<keyword evidence="9 10" id="KW-0998">Cell outer membrane</keyword>
<dbReference type="InterPro" id="IPR037066">
    <property type="entry name" value="Plug_dom_sf"/>
</dbReference>
<evidence type="ECO:0000256" key="3">
    <source>
        <dbReference type="ARBA" id="ARBA00022448"/>
    </source>
</evidence>
<evidence type="ECO:0000256" key="6">
    <source>
        <dbReference type="ARBA" id="ARBA00023077"/>
    </source>
</evidence>
<dbReference type="GO" id="GO:0009279">
    <property type="term" value="C:cell outer membrane"/>
    <property type="evidence" value="ECO:0007669"/>
    <property type="project" value="UniProtKB-SubCell"/>
</dbReference>
<evidence type="ECO:0000256" key="12">
    <source>
        <dbReference type="SAM" id="SignalP"/>
    </source>
</evidence>
<proteinExistence type="inferred from homology"/>
<evidence type="ECO:0000259" key="13">
    <source>
        <dbReference type="Pfam" id="PF00593"/>
    </source>
</evidence>
<feature type="signal peptide" evidence="12">
    <location>
        <begin position="1"/>
        <end position="22"/>
    </location>
</feature>
<dbReference type="Gene3D" id="2.170.130.10">
    <property type="entry name" value="TonB-dependent receptor, plug domain"/>
    <property type="match status" value="1"/>
</dbReference>
<dbReference type="SUPFAM" id="SSF56935">
    <property type="entry name" value="Porins"/>
    <property type="match status" value="1"/>
</dbReference>
<dbReference type="GO" id="GO:0015891">
    <property type="term" value="P:siderophore transport"/>
    <property type="evidence" value="ECO:0007669"/>
    <property type="project" value="InterPro"/>
</dbReference>
<evidence type="ECO:0000313" key="16">
    <source>
        <dbReference type="Proteomes" id="UP000465810"/>
    </source>
</evidence>
<feature type="domain" description="TonB-dependent receptor plug" evidence="14">
    <location>
        <begin position="63"/>
        <end position="161"/>
    </location>
</feature>
<comment type="similarity">
    <text evidence="2 10 11">Belongs to the TonB-dependent receptor family.</text>
</comment>
<dbReference type="CDD" id="cd01347">
    <property type="entry name" value="ligand_gated_channel"/>
    <property type="match status" value="1"/>
</dbReference>
<evidence type="ECO:0000256" key="5">
    <source>
        <dbReference type="ARBA" id="ARBA00022692"/>
    </source>
</evidence>
<dbReference type="Proteomes" id="UP000465810">
    <property type="component" value="Unassembled WGS sequence"/>
</dbReference>
<keyword evidence="6 11" id="KW-0798">TonB box</keyword>
<feature type="domain" description="TonB-dependent receptor-like beta-barrel" evidence="13">
    <location>
        <begin position="263"/>
        <end position="674"/>
    </location>
</feature>
<evidence type="ECO:0000313" key="15">
    <source>
        <dbReference type="EMBL" id="MYM00129.1"/>
    </source>
</evidence>
<dbReference type="InterPro" id="IPR012910">
    <property type="entry name" value="Plug_dom"/>
</dbReference>
<evidence type="ECO:0000256" key="1">
    <source>
        <dbReference type="ARBA" id="ARBA00004571"/>
    </source>
</evidence>
<keyword evidence="7 10" id="KW-0472">Membrane</keyword>
<dbReference type="Pfam" id="PF00593">
    <property type="entry name" value="TonB_dep_Rec_b-barrel"/>
    <property type="match status" value="1"/>
</dbReference>
<evidence type="ECO:0000256" key="10">
    <source>
        <dbReference type="PROSITE-ProRule" id="PRU01360"/>
    </source>
</evidence>
<evidence type="ECO:0000259" key="14">
    <source>
        <dbReference type="Pfam" id="PF07715"/>
    </source>
</evidence>
<dbReference type="GO" id="GO:0015344">
    <property type="term" value="F:siderophore uptake transmembrane transporter activity"/>
    <property type="evidence" value="ECO:0007669"/>
    <property type="project" value="TreeGrafter"/>
</dbReference>
<comment type="caution">
    <text evidence="15">The sequence shown here is derived from an EMBL/GenBank/DDBJ whole genome shotgun (WGS) entry which is preliminary data.</text>
</comment>
<dbReference type="PANTHER" id="PTHR32552">
    <property type="entry name" value="FERRICHROME IRON RECEPTOR-RELATED"/>
    <property type="match status" value="1"/>
</dbReference>
<dbReference type="PANTHER" id="PTHR32552:SF90">
    <property type="entry name" value="METAL-PSEUDOPALINE RECEPTOR CNTO"/>
    <property type="match status" value="1"/>
</dbReference>
<dbReference type="EMBL" id="WVTD01000029">
    <property type="protein sequence ID" value="MYM00129.1"/>
    <property type="molecule type" value="Genomic_DNA"/>
</dbReference>
<dbReference type="Gene3D" id="2.40.170.20">
    <property type="entry name" value="TonB-dependent receptor, beta-barrel domain"/>
    <property type="match status" value="1"/>
</dbReference>
<dbReference type="Pfam" id="PF07715">
    <property type="entry name" value="Plug"/>
    <property type="match status" value="1"/>
</dbReference>
<evidence type="ECO:0000256" key="4">
    <source>
        <dbReference type="ARBA" id="ARBA00022452"/>
    </source>
</evidence>
<evidence type="ECO:0000256" key="7">
    <source>
        <dbReference type="ARBA" id="ARBA00023136"/>
    </source>
</evidence>
<dbReference type="InterPro" id="IPR039426">
    <property type="entry name" value="TonB-dep_rcpt-like"/>
</dbReference>
<keyword evidence="12" id="KW-0732">Signal</keyword>
<dbReference type="GO" id="GO:0038023">
    <property type="term" value="F:signaling receptor activity"/>
    <property type="evidence" value="ECO:0007669"/>
    <property type="project" value="InterPro"/>
</dbReference>
<dbReference type="PROSITE" id="PS52016">
    <property type="entry name" value="TONB_DEPENDENT_REC_3"/>
    <property type="match status" value="1"/>
</dbReference>
<name>A0A7X4GK84_9SPHN</name>
<evidence type="ECO:0000256" key="8">
    <source>
        <dbReference type="ARBA" id="ARBA00023170"/>
    </source>
</evidence>
<gene>
    <name evidence="15" type="ORF">GR702_20445</name>
</gene>
<keyword evidence="3 10" id="KW-0813">Transport</keyword>
<keyword evidence="5 10" id="KW-0812">Transmembrane</keyword>
<evidence type="ECO:0000256" key="11">
    <source>
        <dbReference type="RuleBase" id="RU003357"/>
    </source>
</evidence>
<keyword evidence="4 10" id="KW-1134">Transmembrane beta strand</keyword>
<organism evidence="15 16">
    <name type="scientific">Novosphingobium silvae</name>
    <dbReference type="NCBI Taxonomy" id="2692619"/>
    <lineage>
        <taxon>Bacteria</taxon>
        <taxon>Pseudomonadati</taxon>
        <taxon>Pseudomonadota</taxon>
        <taxon>Alphaproteobacteria</taxon>
        <taxon>Sphingomonadales</taxon>
        <taxon>Sphingomonadaceae</taxon>
        <taxon>Novosphingobium</taxon>
    </lineage>
</organism>
<protein>
    <submittedName>
        <fullName evidence="15">TonB-dependent siderophore receptor</fullName>
    </submittedName>
</protein>
<evidence type="ECO:0000256" key="9">
    <source>
        <dbReference type="ARBA" id="ARBA00023237"/>
    </source>
</evidence>
<dbReference type="InterPro" id="IPR000531">
    <property type="entry name" value="Beta-barrel_TonB"/>
</dbReference>
<dbReference type="InterPro" id="IPR010105">
    <property type="entry name" value="TonB_sidphr_rcpt"/>
</dbReference>
<dbReference type="NCBIfam" id="TIGR01783">
    <property type="entry name" value="TonB-siderophor"/>
    <property type="match status" value="1"/>
</dbReference>
<comment type="subcellular location">
    <subcellularLocation>
        <location evidence="1 10">Cell outer membrane</location>
        <topology evidence="1 10">Multi-pass membrane protein</topology>
    </subcellularLocation>
</comment>
<feature type="chain" id="PRO_5031485396" evidence="12">
    <location>
        <begin position="23"/>
        <end position="705"/>
    </location>
</feature>
<keyword evidence="16" id="KW-1185">Reference proteome</keyword>
<sequence>MTPSRIALAVAAGALGAAPASAQELADTEELSEGAERNAIVVIGTRTSRDITLSSDLATEIMSQSSRSLEQDVLRAAGAYRLSDALELVSGSSQQNNRGGFADNFAIRGFLSTADGGGEYYADGFIVNRGSAPARDPATIERVEILKGPAGAVFGDIDPAGRVNMVSKTPRFARHASATLTYGSFDTWRGELDVTGPLTDTLAARIVVAAEDSDGFRDFVGLKRRVISPSLTFRPSGDVEFTYLAQRIIYDSPFDRGVIALDRNPDPAVTDLDANALPASRFLGEPSNGDTRARDTRHQLTGEAKLGGSWSLVGGIAYRTGSLRGFSADQNFLATDGRTLRRQRRERGYEVEDLSARLELRGKIEAWGTHNASVGIKGYTLDYLELLNRRNPTAADPYAIDIFEPVYGDAQALPLLPNIDQREKRRSLTLYAQDMWEVNERLTFVGGVRFDTYRQKLTKNLTGAVSVAADEPVNFRIGGRYALTDSISVHANWGESFLLNSGSGSTGAAFAPEQGRGYEVGLSSRWQALDVGLTYFDIRKSNVLTTDPNDVNYLAPVGSLRSRGVEFDASLRLGRGWIAVANYAYTHARNDDESFATPLALNVPDHSGTVFVVHKFDMGTGRDWSLSGGVAYVGERSGATDSTGLMLPSYWKVKAAAEIPITAALTARAEVDNLLNERYAQSSYNRFWIYPGAPRTIRVSLRAEI</sequence>
<dbReference type="RefSeq" id="WP_160987400.1">
    <property type="nucleotide sequence ID" value="NZ_WVTD01000029.1"/>
</dbReference>
<dbReference type="InterPro" id="IPR036942">
    <property type="entry name" value="Beta-barrel_TonB_sf"/>
</dbReference>
<accession>A0A7X4GK84</accession>
<dbReference type="AlphaFoldDB" id="A0A7X4GK84"/>
<reference evidence="15 16" key="1">
    <citation type="submission" date="2019-12" db="EMBL/GenBank/DDBJ databases">
        <authorList>
            <person name="Feng G."/>
            <person name="Zhu H."/>
        </authorList>
    </citation>
    <scope>NUCLEOTIDE SEQUENCE [LARGE SCALE GENOMIC DNA]</scope>
    <source>
        <strain evidence="15 16">FGD1</strain>
    </source>
</reference>
<keyword evidence="8 15" id="KW-0675">Receptor</keyword>
<evidence type="ECO:0000256" key="2">
    <source>
        <dbReference type="ARBA" id="ARBA00009810"/>
    </source>
</evidence>